<dbReference type="EMBL" id="JAYWIO010000006">
    <property type="protein sequence ID" value="KAK7255780.1"/>
    <property type="molecule type" value="Genomic_DNA"/>
</dbReference>
<evidence type="ECO:0000313" key="3">
    <source>
        <dbReference type="Proteomes" id="UP001372338"/>
    </source>
</evidence>
<gene>
    <name evidence="2" type="ORF">RIF29_29199</name>
</gene>
<feature type="compositionally biased region" description="Polar residues" evidence="1">
    <location>
        <begin position="98"/>
        <end position="107"/>
    </location>
</feature>
<evidence type="ECO:0000256" key="1">
    <source>
        <dbReference type="SAM" id="MobiDB-lite"/>
    </source>
</evidence>
<dbReference type="AlphaFoldDB" id="A0AAN9EJB8"/>
<evidence type="ECO:0000313" key="2">
    <source>
        <dbReference type="EMBL" id="KAK7255780.1"/>
    </source>
</evidence>
<organism evidence="2 3">
    <name type="scientific">Crotalaria pallida</name>
    <name type="common">Smooth rattlebox</name>
    <name type="synonym">Crotalaria striata</name>
    <dbReference type="NCBI Taxonomy" id="3830"/>
    <lineage>
        <taxon>Eukaryota</taxon>
        <taxon>Viridiplantae</taxon>
        <taxon>Streptophyta</taxon>
        <taxon>Embryophyta</taxon>
        <taxon>Tracheophyta</taxon>
        <taxon>Spermatophyta</taxon>
        <taxon>Magnoliopsida</taxon>
        <taxon>eudicotyledons</taxon>
        <taxon>Gunneridae</taxon>
        <taxon>Pentapetalae</taxon>
        <taxon>rosids</taxon>
        <taxon>fabids</taxon>
        <taxon>Fabales</taxon>
        <taxon>Fabaceae</taxon>
        <taxon>Papilionoideae</taxon>
        <taxon>50 kb inversion clade</taxon>
        <taxon>genistoids sensu lato</taxon>
        <taxon>core genistoids</taxon>
        <taxon>Crotalarieae</taxon>
        <taxon>Crotalaria</taxon>
    </lineage>
</organism>
<accession>A0AAN9EJB8</accession>
<sequence>MASQRTPGALDGSTVHEQMSLAVEDGISGIENMHCESLAQPTLHHGEIDNNLIRRSTVRFSIVDDEEHQRGDDHGDAGATPFQSQKLPREKDGGEGRNTVTVSDAKT</sequence>
<keyword evidence="3" id="KW-1185">Reference proteome</keyword>
<comment type="caution">
    <text evidence="2">The sequence shown here is derived from an EMBL/GenBank/DDBJ whole genome shotgun (WGS) entry which is preliminary data.</text>
</comment>
<feature type="region of interest" description="Disordered" evidence="1">
    <location>
        <begin position="63"/>
        <end position="107"/>
    </location>
</feature>
<reference evidence="2 3" key="1">
    <citation type="submission" date="2024-01" db="EMBL/GenBank/DDBJ databases">
        <title>The genomes of 5 underutilized Papilionoideae crops provide insights into root nodulation and disease resistanc.</title>
        <authorList>
            <person name="Yuan L."/>
        </authorList>
    </citation>
    <scope>NUCLEOTIDE SEQUENCE [LARGE SCALE GENOMIC DNA]</scope>
    <source>
        <strain evidence="2">ZHUSHIDOU_FW_LH</strain>
        <tissue evidence="2">Leaf</tissue>
    </source>
</reference>
<proteinExistence type="predicted"/>
<dbReference type="Proteomes" id="UP001372338">
    <property type="component" value="Unassembled WGS sequence"/>
</dbReference>
<name>A0AAN9EJB8_CROPI</name>
<feature type="compositionally biased region" description="Basic and acidic residues" evidence="1">
    <location>
        <begin position="67"/>
        <end position="76"/>
    </location>
</feature>
<protein>
    <submittedName>
        <fullName evidence="2">Uncharacterized protein</fullName>
    </submittedName>
</protein>